<dbReference type="InterPro" id="IPR003615">
    <property type="entry name" value="HNH_nuc"/>
</dbReference>
<accession>A0A0C9UNA5</accession>
<keyword evidence="3" id="KW-1185">Reference proteome</keyword>
<name>A0A0C9UNA5_SPHS4</name>
<evidence type="ECO:0000259" key="1">
    <source>
        <dbReference type="Pfam" id="PF13391"/>
    </source>
</evidence>
<evidence type="ECO:0000313" key="3">
    <source>
        <dbReference type="Proteomes" id="UP000054279"/>
    </source>
</evidence>
<organism evidence="2 3">
    <name type="scientific">Sphaerobolus stellatus (strain SS14)</name>
    <dbReference type="NCBI Taxonomy" id="990650"/>
    <lineage>
        <taxon>Eukaryota</taxon>
        <taxon>Fungi</taxon>
        <taxon>Dikarya</taxon>
        <taxon>Basidiomycota</taxon>
        <taxon>Agaricomycotina</taxon>
        <taxon>Agaricomycetes</taxon>
        <taxon>Phallomycetidae</taxon>
        <taxon>Geastrales</taxon>
        <taxon>Sphaerobolaceae</taxon>
        <taxon>Sphaerobolus</taxon>
    </lineage>
</organism>
<sequence length="371" mass="41276">MSHPHLGHLLELFDPNNFPGDVFGKAISLQVGGREFLCFGGRFLFHLLLQSPKPDVLVEEIKDALATSETIRRLVKHEMRKLDPRTWARLIHNTLPNALFVDPNRGGVPAVCDLATYYFTHLGVAVQNIHPSRRSATPETTNDPTPDHLLRKTIPDLTMEAKHRRSQVSLKELVRRRDGHLCPVTDWHIFSNNGDSDAPAELAHIVPYSVQDKPATLAAIEKFSGGRVTADYIFDRINTPKNCINLEHHAHRALDGFRWSIEANECKKGITYTFHRVERPGRSLPPNIKRYDGERLRFSGQLSEGGELPGPDVRLCNLHLAVSRVMQASGAATVLSAIYRGDEAVKGAGTHLGQSSSTDSLFMAKLQIVAC</sequence>
<evidence type="ECO:0000313" key="2">
    <source>
        <dbReference type="EMBL" id="KIJ26941.1"/>
    </source>
</evidence>
<dbReference type="Pfam" id="PF13391">
    <property type="entry name" value="HNH_2"/>
    <property type="match status" value="1"/>
</dbReference>
<dbReference type="HOGENOM" id="CLU_746331_0_0_1"/>
<gene>
    <name evidence="2" type="ORF">M422DRAFT_71794</name>
</gene>
<feature type="domain" description="HNH nuclease" evidence="1">
    <location>
        <begin position="196"/>
        <end position="262"/>
    </location>
</feature>
<proteinExistence type="predicted"/>
<reference evidence="2 3" key="1">
    <citation type="submission" date="2014-06" db="EMBL/GenBank/DDBJ databases">
        <title>Evolutionary Origins and Diversification of the Mycorrhizal Mutualists.</title>
        <authorList>
            <consortium name="DOE Joint Genome Institute"/>
            <consortium name="Mycorrhizal Genomics Consortium"/>
            <person name="Kohler A."/>
            <person name="Kuo A."/>
            <person name="Nagy L.G."/>
            <person name="Floudas D."/>
            <person name="Copeland A."/>
            <person name="Barry K.W."/>
            <person name="Cichocki N."/>
            <person name="Veneault-Fourrey C."/>
            <person name="LaButti K."/>
            <person name="Lindquist E.A."/>
            <person name="Lipzen A."/>
            <person name="Lundell T."/>
            <person name="Morin E."/>
            <person name="Murat C."/>
            <person name="Riley R."/>
            <person name="Ohm R."/>
            <person name="Sun H."/>
            <person name="Tunlid A."/>
            <person name="Henrissat B."/>
            <person name="Grigoriev I.V."/>
            <person name="Hibbett D.S."/>
            <person name="Martin F."/>
        </authorList>
    </citation>
    <scope>NUCLEOTIDE SEQUENCE [LARGE SCALE GENOMIC DNA]</scope>
    <source>
        <strain evidence="2 3">SS14</strain>
    </source>
</reference>
<protein>
    <recommendedName>
        <fullName evidence="1">HNH nuclease domain-containing protein</fullName>
    </recommendedName>
</protein>
<dbReference type="AlphaFoldDB" id="A0A0C9UNA5"/>
<dbReference type="OrthoDB" id="2833246at2759"/>
<dbReference type="Proteomes" id="UP000054279">
    <property type="component" value="Unassembled WGS sequence"/>
</dbReference>
<dbReference type="EMBL" id="KN837351">
    <property type="protein sequence ID" value="KIJ26941.1"/>
    <property type="molecule type" value="Genomic_DNA"/>
</dbReference>